<name>A0ABW5UHE6_9BURK</name>
<evidence type="ECO:0000313" key="3">
    <source>
        <dbReference type="Proteomes" id="UP001597463"/>
    </source>
</evidence>
<proteinExistence type="predicted"/>
<comment type="caution">
    <text evidence="2">The sequence shown here is derived from an EMBL/GenBank/DDBJ whole genome shotgun (WGS) entry which is preliminary data.</text>
</comment>
<organism evidence="2 3">
    <name type="scientific">Comamonas terrae</name>
    <dbReference type="NCBI Taxonomy" id="673548"/>
    <lineage>
        <taxon>Bacteria</taxon>
        <taxon>Pseudomonadati</taxon>
        <taxon>Pseudomonadota</taxon>
        <taxon>Betaproteobacteria</taxon>
        <taxon>Burkholderiales</taxon>
        <taxon>Comamonadaceae</taxon>
        <taxon>Comamonas</taxon>
    </lineage>
</organism>
<dbReference type="PROSITE" id="PS51318">
    <property type="entry name" value="TAT"/>
    <property type="match status" value="1"/>
</dbReference>
<keyword evidence="3" id="KW-1185">Reference proteome</keyword>
<accession>A0ABW5UHE6</accession>
<dbReference type="EMBL" id="JBHUMV010000001">
    <property type="protein sequence ID" value="MFD2753053.1"/>
    <property type="molecule type" value="Genomic_DNA"/>
</dbReference>
<dbReference type="PANTHER" id="PTHR38591">
    <property type="entry name" value="HYDROLASE"/>
    <property type="match status" value="1"/>
</dbReference>
<protein>
    <submittedName>
        <fullName evidence="2">Lipocalin-like domain-containing protein</fullName>
    </submittedName>
</protein>
<dbReference type="SUPFAM" id="SSF159245">
    <property type="entry name" value="AttH-like"/>
    <property type="match status" value="1"/>
</dbReference>
<dbReference type="PANTHER" id="PTHR38591:SF1">
    <property type="entry name" value="BLL1000 PROTEIN"/>
    <property type="match status" value="1"/>
</dbReference>
<dbReference type="Pfam" id="PF07143">
    <property type="entry name" value="CrtC"/>
    <property type="match status" value="1"/>
</dbReference>
<dbReference type="Pfam" id="PF17186">
    <property type="entry name" value="Lipocalin_9"/>
    <property type="match status" value="1"/>
</dbReference>
<dbReference type="InterPro" id="IPR023374">
    <property type="entry name" value="AttH-like_dom_sf"/>
</dbReference>
<feature type="domain" description="AttH" evidence="1">
    <location>
        <begin position="56"/>
        <end position="241"/>
    </location>
</feature>
<gene>
    <name evidence="2" type="ORF">ACFSW6_03065</name>
</gene>
<dbReference type="Proteomes" id="UP001597463">
    <property type="component" value="Unassembled WGS sequence"/>
</dbReference>
<dbReference type="Gene3D" id="2.40.370.10">
    <property type="entry name" value="AttH-like domain"/>
    <property type="match status" value="2"/>
</dbReference>
<reference evidence="3" key="1">
    <citation type="journal article" date="2019" name="Int. J. Syst. Evol. Microbiol.">
        <title>The Global Catalogue of Microorganisms (GCM) 10K type strain sequencing project: providing services to taxonomists for standard genome sequencing and annotation.</title>
        <authorList>
            <consortium name="The Broad Institute Genomics Platform"/>
            <consortium name="The Broad Institute Genome Sequencing Center for Infectious Disease"/>
            <person name="Wu L."/>
            <person name="Ma J."/>
        </authorList>
    </citation>
    <scope>NUCLEOTIDE SEQUENCE [LARGE SCALE GENOMIC DNA]</scope>
    <source>
        <strain evidence="3">TISTR 1906</strain>
    </source>
</reference>
<evidence type="ECO:0000313" key="2">
    <source>
        <dbReference type="EMBL" id="MFD2753053.1"/>
    </source>
</evidence>
<dbReference type="InterPro" id="IPR006311">
    <property type="entry name" value="TAT_signal"/>
</dbReference>
<dbReference type="InterPro" id="IPR010791">
    <property type="entry name" value="AttH_dom"/>
</dbReference>
<dbReference type="RefSeq" id="WP_083526494.1">
    <property type="nucleotide sequence ID" value="NZ_BCNT01000003.1"/>
</dbReference>
<evidence type="ECO:0000259" key="1">
    <source>
        <dbReference type="Pfam" id="PF07143"/>
    </source>
</evidence>
<sequence>MPPAAPSFAWPSMRRRDWLGLAVMASAGIATPRAWALPPKTLVFPRDFGSHPDLQTEWWYITGQVRAGGRPWGFQLTFFRSRVAATQNMRSDFAARQLIFAHAALCDVQGRRLLHDQRMARAGMGLADAATGDTRVHIQDWQLQRQPVAGQSADQASRYQARLPARDFTLDLQFDTTQPVLLQGRNGLSRKGPDSDQASYYYSQPQLQVSGSITVQGQRLAVESAAQHPHANRAWLDHECSEALLHREAQGWDWIGMNLDDGSALTAFHLRRPDGSALWAGGSFRAAGRPVQSFAPQQVRFEPLRYWSSPLSRARYPVAWQVQTPAGLFEVQALVDDQELDSRASTGAIYWEGLCELLRVSADGSRRHAGSGYLEMTGYADALKL</sequence>